<evidence type="ECO:0000313" key="1">
    <source>
        <dbReference type="EMBL" id="CAJ1958511.1"/>
    </source>
</evidence>
<dbReference type="AlphaFoldDB" id="A0AA86VZ07"/>
<gene>
    <name evidence="1" type="ORF">AYBTSS11_LOCUS17781</name>
</gene>
<dbReference type="EMBL" id="OY731402">
    <property type="protein sequence ID" value="CAJ1958511.1"/>
    <property type="molecule type" value="Genomic_DNA"/>
</dbReference>
<organism evidence="1 2">
    <name type="scientific">Sphenostylis stenocarpa</name>
    <dbReference type="NCBI Taxonomy" id="92480"/>
    <lineage>
        <taxon>Eukaryota</taxon>
        <taxon>Viridiplantae</taxon>
        <taxon>Streptophyta</taxon>
        <taxon>Embryophyta</taxon>
        <taxon>Tracheophyta</taxon>
        <taxon>Spermatophyta</taxon>
        <taxon>Magnoliopsida</taxon>
        <taxon>eudicotyledons</taxon>
        <taxon>Gunneridae</taxon>
        <taxon>Pentapetalae</taxon>
        <taxon>rosids</taxon>
        <taxon>fabids</taxon>
        <taxon>Fabales</taxon>
        <taxon>Fabaceae</taxon>
        <taxon>Papilionoideae</taxon>
        <taxon>50 kb inversion clade</taxon>
        <taxon>NPAAA clade</taxon>
        <taxon>indigoferoid/millettioid clade</taxon>
        <taxon>Phaseoleae</taxon>
        <taxon>Sphenostylis</taxon>
    </lineage>
</organism>
<sequence length="79" mass="8965">MQGMGDTDFADLQTNSIQDDFTSNQNWTKQRSHYESVLFHTSKSNQRVFSYSRGSNAIAASSLEQCSSEKILLEQVRGR</sequence>
<dbReference type="Gramene" id="rna-AYBTSS11_LOCUS17781">
    <property type="protein sequence ID" value="CAJ1958511.1"/>
    <property type="gene ID" value="gene-AYBTSS11_LOCUS17781"/>
</dbReference>
<name>A0AA86VZ07_9FABA</name>
<accession>A0AA86VZ07</accession>
<keyword evidence="2" id="KW-1185">Reference proteome</keyword>
<dbReference type="Proteomes" id="UP001189624">
    <property type="component" value="Chromosome 5"/>
</dbReference>
<protein>
    <submittedName>
        <fullName evidence="1">Uncharacterized protein</fullName>
    </submittedName>
</protein>
<reference evidence="1" key="1">
    <citation type="submission" date="2023-10" db="EMBL/GenBank/DDBJ databases">
        <authorList>
            <person name="Domelevo Entfellner J.-B."/>
        </authorList>
    </citation>
    <scope>NUCLEOTIDE SEQUENCE</scope>
</reference>
<proteinExistence type="predicted"/>
<evidence type="ECO:0000313" key="2">
    <source>
        <dbReference type="Proteomes" id="UP001189624"/>
    </source>
</evidence>